<dbReference type="GO" id="GO:0046872">
    <property type="term" value="F:metal ion binding"/>
    <property type="evidence" value="ECO:0007669"/>
    <property type="project" value="UniProtKB-KW"/>
</dbReference>
<dbReference type="EMBL" id="LAZR01000205">
    <property type="protein sequence ID" value="KKN82132.1"/>
    <property type="molecule type" value="Genomic_DNA"/>
</dbReference>
<dbReference type="PANTHER" id="PTHR35005">
    <property type="entry name" value="3-DEHYDRO-SCYLLO-INOSOSE HYDROLASE"/>
    <property type="match status" value="1"/>
</dbReference>
<name>A0A0F9U4A1_9ZZZZ</name>
<protein>
    <recommendedName>
        <fullName evidence="6">Creatininase</fullName>
    </recommendedName>
</protein>
<reference evidence="5" key="1">
    <citation type="journal article" date="2015" name="Nature">
        <title>Complex archaea that bridge the gap between prokaryotes and eukaryotes.</title>
        <authorList>
            <person name="Spang A."/>
            <person name="Saw J.H."/>
            <person name="Jorgensen S.L."/>
            <person name="Zaremba-Niedzwiedzka K."/>
            <person name="Martijn J."/>
            <person name="Lind A.E."/>
            <person name="van Eijk R."/>
            <person name="Schleper C."/>
            <person name="Guy L."/>
            <person name="Ettema T.J."/>
        </authorList>
    </citation>
    <scope>NUCLEOTIDE SEQUENCE</scope>
</reference>
<dbReference type="GO" id="GO:0009231">
    <property type="term" value="P:riboflavin biosynthetic process"/>
    <property type="evidence" value="ECO:0007669"/>
    <property type="project" value="TreeGrafter"/>
</dbReference>
<evidence type="ECO:0000313" key="5">
    <source>
        <dbReference type="EMBL" id="KKN82132.1"/>
    </source>
</evidence>
<dbReference type="GO" id="GO:0016811">
    <property type="term" value="F:hydrolase activity, acting on carbon-nitrogen (but not peptide) bonds, in linear amides"/>
    <property type="evidence" value="ECO:0007669"/>
    <property type="project" value="TreeGrafter"/>
</dbReference>
<keyword evidence="2" id="KW-0479">Metal-binding</keyword>
<evidence type="ECO:0000256" key="3">
    <source>
        <dbReference type="ARBA" id="ARBA00022801"/>
    </source>
</evidence>
<organism evidence="5">
    <name type="scientific">marine sediment metagenome</name>
    <dbReference type="NCBI Taxonomy" id="412755"/>
    <lineage>
        <taxon>unclassified sequences</taxon>
        <taxon>metagenomes</taxon>
        <taxon>ecological metagenomes</taxon>
    </lineage>
</organism>
<proteinExistence type="predicted"/>
<accession>A0A0F9U4A1</accession>
<dbReference type="Pfam" id="PF02633">
    <property type="entry name" value="Creatininase"/>
    <property type="match status" value="1"/>
</dbReference>
<dbReference type="InterPro" id="IPR003785">
    <property type="entry name" value="Creatininase/forma_Hydrolase"/>
</dbReference>
<dbReference type="SUPFAM" id="SSF102215">
    <property type="entry name" value="Creatininase"/>
    <property type="match status" value="1"/>
</dbReference>
<evidence type="ECO:0000256" key="4">
    <source>
        <dbReference type="ARBA" id="ARBA00022833"/>
    </source>
</evidence>
<evidence type="ECO:0000256" key="2">
    <source>
        <dbReference type="ARBA" id="ARBA00022723"/>
    </source>
</evidence>
<comment type="cofactor">
    <cofactor evidence="1">
        <name>Zn(2+)</name>
        <dbReference type="ChEBI" id="CHEBI:29105"/>
    </cofactor>
</comment>
<evidence type="ECO:0008006" key="6">
    <source>
        <dbReference type="Google" id="ProtNLM"/>
    </source>
</evidence>
<dbReference type="PANTHER" id="PTHR35005:SF1">
    <property type="entry name" value="2-AMINO-5-FORMYLAMINO-6-RIBOSYLAMINOPYRIMIDIN-4(3H)-ONE 5'-MONOPHOSPHATE DEFORMYLASE"/>
    <property type="match status" value="1"/>
</dbReference>
<keyword evidence="4" id="KW-0862">Zinc</keyword>
<dbReference type="InterPro" id="IPR024087">
    <property type="entry name" value="Creatininase-like_sf"/>
</dbReference>
<dbReference type="AlphaFoldDB" id="A0A0F9U4A1"/>
<evidence type="ECO:0000256" key="1">
    <source>
        <dbReference type="ARBA" id="ARBA00001947"/>
    </source>
</evidence>
<gene>
    <name evidence="5" type="ORF">LCGC14_0312440</name>
</gene>
<comment type="caution">
    <text evidence="5">The sequence shown here is derived from an EMBL/GenBank/DDBJ whole genome shotgun (WGS) entry which is preliminary data.</text>
</comment>
<sequence>MQWEELTAPDFAKAVKDTGVCVIAIGSLEKHFDHLPIGTDYLNGHRLCCLAAEREPAVVFPPYYIAQIHESRPFPGCVALPPTMTLEVLQAVCDEIARNGFKKILIYNAHGGNWAMLNYLLQVHLSERRDYGIYLLRHLFPPTPDWASQWDDILETAVHEHACECETSITLANFPELVKMDALQGRKADPNPRLAHLSPGNITAEWYAKFPDHYAGDATVASIEKGQKLLELQVQALAHYIGVVKKDTALAGVLNEFYDRCDEVGGSN</sequence>
<keyword evidence="3" id="KW-0378">Hydrolase</keyword>
<dbReference type="Gene3D" id="3.40.50.10310">
    <property type="entry name" value="Creatininase"/>
    <property type="match status" value="1"/>
</dbReference>